<protein>
    <submittedName>
        <fullName evidence="1">Uncharacterized protein</fullName>
    </submittedName>
</protein>
<dbReference type="AlphaFoldDB" id="A0A645IL93"/>
<evidence type="ECO:0000313" key="1">
    <source>
        <dbReference type="EMBL" id="MPN52068.1"/>
    </source>
</evidence>
<accession>A0A645IL93</accession>
<proteinExistence type="predicted"/>
<name>A0A645IL93_9ZZZZ</name>
<gene>
    <name evidence="1" type="ORF">SDC9_199722</name>
</gene>
<organism evidence="1">
    <name type="scientific">bioreactor metagenome</name>
    <dbReference type="NCBI Taxonomy" id="1076179"/>
    <lineage>
        <taxon>unclassified sequences</taxon>
        <taxon>metagenomes</taxon>
        <taxon>ecological metagenomes</taxon>
    </lineage>
</organism>
<comment type="caution">
    <text evidence="1">The sequence shown here is derived from an EMBL/GenBank/DDBJ whole genome shotgun (WGS) entry which is preliminary data.</text>
</comment>
<sequence length="32" mass="3166">MDGGAGGDVSGLADFPDGGSIAIIFNILLDEE</sequence>
<dbReference type="EMBL" id="VSSQ01117813">
    <property type="protein sequence ID" value="MPN52068.1"/>
    <property type="molecule type" value="Genomic_DNA"/>
</dbReference>
<reference evidence="1" key="1">
    <citation type="submission" date="2019-08" db="EMBL/GenBank/DDBJ databases">
        <authorList>
            <person name="Kucharzyk K."/>
            <person name="Murdoch R.W."/>
            <person name="Higgins S."/>
            <person name="Loffler F."/>
        </authorList>
    </citation>
    <scope>NUCLEOTIDE SEQUENCE</scope>
</reference>